<keyword evidence="6" id="KW-1185">Reference proteome</keyword>
<protein>
    <submittedName>
        <fullName evidence="5">Late histone H2B.L4-like</fullName>
    </submittedName>
</protein>
<dbReference type="SUPFAM" id="SSF47113">
    <property type="entry name" value="Histone-fold"/>
    <property type="match status" value="1"/>
</dbReference>
<evidence type="ECO:0000256" key="2">
    <source>
        <dbReference type="ARBA" id="ARBA00006846"/>
    </source>
</evidence>
<feature type="domain" description="Core Histone H2A/H2B/H3" evidence="4">
    <location>
        <begin position="146"/>
        <end position="227"/>
    </location>
</feature>
<accession>A0A834TLW3</accession>
<dbReference type="GO" id="GO:0000786">
    <property type="term" value="C:nucleosome"/>
    <property type="evidence" value="ECO:0007669"/>
    <property type="project" value="InterPro"/>
</dbReference>
<dbReference type="SMART" id="SM00427">
    <property type="entry name" value="H2B"/>
    <property type="match status" value="1"/>
</dbReference>
<reference evidence="5" key="1">
    <citation type="submission" date="2020-09" db="EMBL/GenBank/DDBJ databases">
        <title>Genome-Enabled Discovery of Anthraquinone Biosynthesis in Senna tora.</title>
        <authorList>
            <person name="Kang S.-H."/>
            <person name="Pandey R.P."/>
            <person name="Lee C.-M."/>
            <person name="Sim J.-S."/>
            <person name="Jeong J.-T."/>
            <person name="Choi B.-S."/>
            <person name="Jung M."/>
            <person name="Ginzburg D."/>
            <person name="Zhao K."/>
            <person name="Won S.Y."/>
            <person name="Oh T.-J."/>
            <person name="Yu Y."/>
            <person name="Kim N.-H."/>
            <person name="Lee O.R."/>
            <person name="Lee T.-H."/>
            <person name="Bashyal P."/>
            <person name="Kim T.-S."/>
            <person name="Lee W.-H."/>
            <person name="Kawkins C."/>
            <person name="Kim C.-K."/>
            <person name="Kim J.S."/>
            <person name="Ahn B.O."/>
            <person name="Rhee S.Y."/>
            <person name="Sohng J.K."/>
        </authorList>
    </citation>
    <scope>NUCLEOTIDE SEQUENCE</scope>
    <source>
        <tissue evidence="5">Leaf</tissue>
    </source>
</reference>
<dbReference type="GO" id="GO:0046982">
    <property type="term" value="F:protein heterodimerization activity"/>
    <property type="evidence" value="ECO:0007669"/>
    <property type="project" value="InterPro"/>
</dbReference>
<dbReference type="Pfam" id="PF00125">
    <property type="entry name" value="Histone"/>
    <property type="match status" value="1"/>
</dbReference>
<dbReference type="FunFam" id="1.10.20.10:FF:000043">
    <property type="entry name" value="Histone H2B"/>
    <property type="match status" value="1"/>
</dbReference>
<feature type="compositionally biased region" description="Basic and acidic residues" evidence="3">
    <location>
        <begin position="1"/>
        <end position="17"/>
    </location>
</feature>
<organism evidence="5 6">
    <name type="scientific">Senna tora</name>
    <dbReference type="NCBI Taxonomy" id="362788"/>
    <lineage>
        <taxon>Eukaryota</taxon>
        <taxon>Viridiplantae</taxon>
        <taxon>Streptophyta</taxon>
        <taxon>Embryophyta</taxon>
        <taxon>Tracheophyta</taxon>
        <taxon>Spermatophyta</taxon>
        <taxon>Magnoliopsida</taxon>
        <taxon>eudicotyledons</taxon>
        <taxon>Gunneridae</taxon>
        <taxon>Pentapetalae</taxon>
        <taxon>rosids</taxon>
        <taxon>fabids</taxon>
        <taxon>Fabales</taxon>
        <taxon>Fabaceae</taxon>
        <taxon>Caesalpinioideae</taxon>
        <taxon>Cassia clade</taxon>
        <taxon>Senna</taxon>
    </lineage>
</organism>
<dbReference type="GO" id="GO:0030527">
    <property type="term" value="F:structural constituent of chromatin"/>
    <property type="evidence" value="ECO:0007669"/>
    <property type="project" value="InterPro"/>
</dbReference>
<name>A0A834TLW3_9FABA</name>
<comment type="similarity">
    <text evidence="2">Belongs to the histone H2B family.</text>
</comment>
<feature type="region of interest" description="Disordered" evidence="3">
    <location>
        <begin position="82"/>
        <end position="115"/>
    </location>
</feature>
<dbReference type="AlphaFoldDB" id="A0A834TLW3"/>
<evidence type="ECO:0000259" key="4">
    <source>
        <dbReference type="Pfam" id="PF00125"/>
    </source>
</evidence>
<dbReference type="CDD" id="cd22910">
    <property type="entry name" value="HFD_H2B"/>
    <property type="match status" value="1"/>
</dbReference>
<feature type="region of interest" description="Disordered" evidence="3">
    <location>
        <begin position="1"/>
        <end position="56"/>
    </location>
</feature>
<sequence>MVKAKEGEFGGKEEECKTPTMSESLMIPTNPNPTCPPAPKKKKRPIVLPSPSPNSLAPRSLTPEFLLHQEIDIFFQSITVMPHSDDDHHHEPSSSSSSNSRHAEKTKVVEVSRRSKRLTRSNYKITLSSEEAESTITTTEVEATHQSTEKRKRRIRRRRRKEGYQRYVYKVLKQVHPEMGISGEAMTIINNLMNDMFERLAEEASRLSAYTGRRTLSCREMQGAVKLVLPGELGKHANAEAVKAVLAYISYDA</sequence>
<dbReference type="GO" id="GO:0005634">
    <property type="term" value="C:nucleus"/>
    <property type="evidence" value="ECO:0007669"/>
    <property type="project" value="UniProtKB-ARBA"/>
</dbReference>
<evidence type="ECO:0000256" key="3">
    <source>
        <dbReference type="SAM" id="MobiDB-lite"/>
    </source>
</evidence>
<dbReference type="GO" id="GO:0003677">
    <property type="term" value="F:DNA binding"/>
    <property type="evidence" value="ECO:0007669"/>
    <property type="project" value="InterPro"/>
</dbReference>
<evidence type="ECO:0000313" key="6">
    <source>
        <dbReference type="Proteomes" id="UP000634136"/>
    </source>
</evidence>
<proteinExistence type="inferred from homology"/>
<dbReference type="Gene3D" id="1.10.20.10">
    <property type="entry name" value="Histone, subunit A"/>
    <property type="match status" value="1"/>
</dbReference>
<dbReference type="InterPro" id="IPR000558">
    <property type="entry name" value="Histone_H2B"/>
</dbReference>
<dbReference type="Proteomes" id="UP000634136">
    <property type="component" value="Unassembled WGS sequence"/>
</dbReference>
<dbReference type="InterPro" id="IPR007125">
    <property type="entry name" value="H2A/H2B/H3"/>
</dbReference>
<dbReference type="InterPro" id="IPR009072">
    <property type="entry name" value="Histone-fold"/>
</dbReference>
<dbReference type="PANTHER" id="PTHR23428">
    <property type="entry name" value="HISTONE H2B"/>
    <property type="match status" value="1"/>
</dbReference>
<dbReference type="EMBL" id="JAAIUW010000007">
    <property type="protein sequence ID" value="KAF7823321.1"/>
    <property type="molecule type" value="Genomic_DNA"/>
</dbReference>
<comment type="caution">
    <text evidence="5">The sequence shown here is derived from an EMBL/GenBank/DDBJ whole genome shotgun (WGS) entry which is preliminary data.</text>
</comment>
<feature type="compositionally biased region" description="Basic and acidic residues" evidence="3">
    <location>
        <begin position="83"/>
        <end position="92"/>
    </location>
</feature>
<feature type="compositionally biased region" description="Basic and acidic residues" evidence="3">
    <location>
        <begin position="101"/>
        <end position="113"/>
    </location>
</feature>
<dbReference type="PRINTS" id="PR00621">
    <property type="entry name" value="HISTONEH2B"/>
</dbReference>
<comment type="function">
    <text evidence="1">Core component of nucleosome. Nucleosomes wrap and compact DNA into chromatin, limiting DNA accessibility to the cellular machineries which require DNA as a template. Histones thereby play a central role in transcription regulation, DNA repair, DNA replication and chromosomal stability. DNA accessibility is regulated via a complex set of post-translational modifications of histones, also called histone code, and nucleosome remodeling.</text>
</comment>
<gene>
    <name evidence="5" type="ORF">G2W53_021465</name>
</gene>
<evidence type="ECO:0000313" key="5">
    <source>
        <dbReference type="EMBL" id="KAF7823321.1"/>
    </source>
</evidence>
<evidence type="ECO:0000256" key="1">
    <source>
        <dbReference type="ARBA" id="ARBA00002001"/>
    </source>
</evidence>